<keyword evidence="7" id="KW-0325">Glycoprotein</keyword>
<dbReference type="GO" id="GO:0016407">
    <property type="term" value="F:acetyltransferase activity"/>
    <property type="evidence" value="ECO:0007669"/>
    <property type="project" value="TreeGrafter"/>
</dbReference>
<dbReference type="GO" id="GO:0005975">
    <property type="term" value="P:carbohydrate metabolic process"/>
    <property type="evidence" value="ECO:0007669"/>
    <property type="project" value="UniProtKB-ARBA"/>
</dbReference>
<dbReference type="AlphaFoldDB" id="A0A1X2I0T2"/>
<evidence type="ECO:0000259" key="10">
    <source>
        <dbReference type="Pfam" id="PF07779"/>
    </source>
</evidence>
<dbReference type="GO" id="GO:0005794">
    <property type="term" value="C:Golgi apparatus"/>
    <property type="evidence" value="ECO:0007669"/>
    <property type="project" value="TreeGrafter"/>
</dbReference>
<comment type="caution">
    <text evidence="11">The sequence shown here is derived from an EMBL/GenBank/DDBJ whole genome shotgun (WGS) entry which is preliminary data.</text>
</comment>
<dbReference type="EMBL" id="MCGE01000038">
    <property type="protein sequence ID" value="ORZ06687.1"/>
    <property type="molecule type" value="Genomic_DNA"/>
</dbReference>
<feature type="domain" description="Cas1p 10 TM acyl transferase" evidence="10">
    <location>
        <begin position="511"/>
        <end position="698"/>
    </location>
</feature>
<feature type="transmembrane region" description="Helical" evidence="9">
    <location>
        <begin position="345"/>
        <end position="362"/>
    </location>
</feature>
<evidence type="ECO:0000313" key="11">
    <source>
        <dbReference type="EMBL" id="ORZ06687.1"/>
    </source>
</evidence>
<accession>A0A1X2I0T2</accession>
<sequence length="821" mass="93772">MSGTSVARAKVLQLGICITFCIMVFSTLARYILDANNRTRCESMLNEGDWLDDDTYKQWQPPGCMMHIYRPDDVASCLNHSRILYIGDSIARQQFFSFAKLINNGINTDGEKHIDRKFEFAKEGLTFEFWWDPYLNSTRTVQYLQQSGVGVDTGDRPSLLVVGTGSWHMRYLDSRMYMEDWQKGIDTVLDAIQRSPNVADAVILSPVEIPDFDHLSSDRALTITKEKVAAMNNYLASQQQAGALHAQTPFVIPFAWNKMIESSHNVTEDGLHYDTVITETQVQLALNYRCNDVRPKHFPYAATCCFHYPSPRWYQNIFFALFLIIVPVGLYFCDTDFSNIIPSEKVLNALFVFGLGVIYMYFGDRTQLFGKMHKNFDSSTFMTLMMLFVLLSGMITLKTAKKENVDLGFLNRDQTDEWKGWMQVIILIYHFMVLLTGYDDFGLARVLNVMVRLNLLTFVLQYLMDTDYLSYYFTPLVSFWFCVIYLTMYIGHTNNKNTVFMGAKIAIAALVTTLFFNIRWNAMEWRFRLSLDGFIVYVGMISAFVYIKCLEHKWMDHLLFGKVKLATLIGAGLAMVWYFWFELTRQDKFAYNQAQPYISWIPILAFVFLRNATVRLRNTSSRFFIFIGKISLETFIGQFHMWLAGDTKGVLLVIPNSTWVAQSTIGWWTNLMVSTVLFIFVSYYISKATGDLSQWICNDLLLGKQPQQQRAVTNPVPLLPTSTLASSTIPTSVQSSAQTSTSNESLHVQPDTGGRNKGMVGGSGIDSTSDPTKFVTMDEDEDEEHGVPMSKPHSLGYRIITDPRFKVITFLLGVGILNRLS</sequence>
<feature type="transmembrane region" description="Helical" evidence="9">
    <location>
        <begin position="593"/>
        <end position="611"/>
    </location>
</feature>
<feature type="domain" description="Cas1p 10 TM acyl transferase" evidence="10">
    <location>
        <begin position="439"/>
        <end position="494"/>
    </location>
</feature>
<feature type="transmembrane region" description="Helical" evidence="9">
    <location>
        <begin position="12"/>
        <end position="33"/>
    </location>
</feature>
<gene>
    <name evidence="11" type="ORF">BCR42DRAFT_484838</name>
</gene>
<organism evidence="11 12">
    <name type="scientific">Absidia repens</name>
    <dbReference type="NCBI Taxonomy" id="90262"/>
    <lineage>
        <taxon>Eukaryota</taxon>
        <taxon>Fungi</taxon>
        <taxon>Fungi incertae sedis</taxon>
        <taxon>Mucoromycota</taxon>
        <taxon>Mucoromycotina</taxon>
        <taxon>Mucoromycetes</taxon>
        <taxon>Mucorales</taxon>
        <taxon>Cunninghamellaceae</taxon>
        <taxon>Absidia</taxon>
    </lineage>
</organism>
<feature type="transmembrane region" description="Helical" evidence="9">
    <location>
        <begin position="382"/>
        <end position="400"/>
    </location>
</feature>
<feature type="transmembrane region" description="Helical" evidence="9">
    <location>
        <begin position="499"/>
        <end position="518"/>
    </location>
</feature>
<keyword evidence="12" id="KW-1185">Reference proteome</keyword>
<keyword evidence="6 9" id="KW-0472">Membrane</keyword>
<dbReference type="Proteomes" id="UP000193560">
    <property type="component" value="Unassembled WGS sequence"/>
</dbReference>
<feature type="transmembrane region" description="Helical" evidence="9">
    <location>
        <begin position="420"/>
        <end position="438"/>
    </location>
</feature>
<name>A0A1X2I0T2_9FUNG</name>
<reference evidence="11 12" key="1">
    <citation type="submission" date="2016-07" db="EMBL/GenBank/DDBJ databases">
        <title>Pervasive Adenine N6-methylation of Active Genes in Fungi.</title>
        <authorList>
            <consortium name="DOE Joint Genome Institute"/>
            <person name="Mondo S.J."/>
            <person name="Dannebaum R.O."/>
            <person name="Kuo R.C."/>
            <person name="Labutti K."/>
            <person name="Haridas S."/>
            <person name="Kuo A."/>
            <person name="Salamov A."/>
            <person name="Ahrendt S.R."/>
            <person name="Lipzen A."/>
            <person name="Sullivan W."/>
            <person name="Andreopoulos W.B."/>
            <person name="Clum A."/>
            <person name="Lindquist E."/>
            <person name="Daum C."/>
            <person name="Ramamoorthy G.K."/>
            <person name="Gryganskyi A."/>
            <person name="Culley D."/>
            <person name="Magnuson J.K."/>
            <person name="James T.Y."/>
            <person name="O'Malley M.A."/>
            <person name="Stajich J.E."/>
            <person name="Spatafora J.W."/>
            <person name="Visel A."/>
            <person name="Grigoriev I.V."/>
        </authorList>
    </citation>
    <scope>NUCLEOTIDE SEQUENCE [LARGE SCALE GENOMIC DNA]</scope>
    <source>
        <strain evidence="11 12">NRRL 1336</strain>
    </source>
</reference>
<dbReference type="OrthoDB" id="1932925at2759"/>
<comment type="similarity">
    <text evidence="2">Belongs to the PC-esterase family. CASD1 subfamily.</text>
</comment>
<evidence type="ECO:0000256" key="7">
    <source>
        <dbReference type="ARBA" id="ARBA00023180"/>
    </source>
</evidence>
<feature type="transmembrane region" description="Helical" evidence="9">
    <location>
        <begin position="313"/>
        <end position="333"/>
    </location>
</feature>
<evidence type="ECO:0000256" key="2">
    <source>
        <dbReference type="ARBA" id="ARBA00010666"/>
    </source>
</evidence>
<comment type="subcellular location">
    <subcellularLocation>
        <location evidence="1">Membrane</location>
        <topology evidence="1">Multi-pass membrane protein</topology>
    </subcellularLocation>
</comment>
<feature type="domain" description="Cas1p 10 TM acyl transferase" evidence="10">
    <location>
        <begin position="343"/>
        <end position="431"/>
    </location>
</feature>
<protein>
    <submittedName>
        <fullName evidence="11">10 TM acyl transferase domain found in Cas1p-domain-containing protein</fullName>
    </submittedName>
</protein>
<feature type="transmembrane region" description="Helical" evidence="9">
    <location>
        <begin position="559"/>
        <end position="581"/>
    </location>
</feature>
<feature type="transmembrane region" description="Helical" evidence="9">
    <location>
        <begin position="468"/>
        <end position="487"/>
    </location>
</feature>
<dbReference type="PANTHER" id="PTHR13533:SF1">
    <property type="entry name" value="N-ACETYLNEURAMINATE 9-O-ACETYLTRANSFERASE"/>
    <property type="match status" value="1"/>
</dbReference>
<evidence type="ECO:0000256" key="5">
    <source>
        <dbReference type="ARBA" id="ARBA00022989"/>
    </source>
</evidence>
<feature type="transmembrane region" description="Helical" evidence="9">
    <location>
        <begin position="623"/>
        <end position="645"/>
    </location>
</feature>
<evidence type="ECO:0000256" key="3">
    <source>
        <dbReference type="ARBA" id="ARBA00022679"/>
    </source>
</evidence>
<evidence type="ECO:0000256" key="1">
    <source>
        <dbReference type="ARBA" id="ARBA00004141"/>
    </source>
</evidence>
<feature type="transmembrane region" description="Helical" evidence="9">
    <location>
        <begin position="665"/>
        <end position="685"/>
    </location>
</feature>
<dbReference type="GO" id="GO:0016020">
    <property type="term" value="C:membrane"/>
    <property type="evidence" value="ECO:0007669"/>
    <property type="project" value="UniProtKB-SubCell"/>
</dbReference>
<dbReference type="PANTHER" id="PTHR13533">
    <property type="entry name" value="N-ACETYLNEURAMINATE 9-O-ACETYLTRANSFERASE"/>
    <property type="match status" value="1"/>
</dbReference>
<feature type="transmembrane region" description="Helical" evidence="9">
    <location>
        <begin position="530"/>
        <end position="547"/>
    </location>
</feature>
<keyword evidence="4 9" id="KW-0812">Transmembrane</keyword>
<evidence type="ECO:0000256" key="9">
    <source>
        <dbReference type="SAM" id="Phobius"/>
    </source>
</evidence>
<feature type="compositionally biased region" description="Gly residues" evidence="8">
    <location>
        <begin position="755"/>
        <end position="764"/>
    </location>
</feature>
<keyword evidence="3 11" id="KW-0808">Transferase</keyword>
<evidence type="ECO:0000256" key="6">
    <source>
        <dbReference type="ARBA" id="ARBA00023136"/>
    </source>
</evidence>
<evidence type="ECO:0000256" key="8">
    <source>
        <dbReference type="SAM" id="MobiDB-lite"/>
    </source>
</evidence>
<proteinExistence type="inferred from homology"/>
<dbReference type="Pfam" id="PF07779">
    <property type="entry name" value="Cas1_AcylT"/>
    <property type="match status" value="3"/>
</dbReference>
<evidence type="ECO:0000313" key="12">
    <source>
        <dbReference type="Proteomes" id="UP000193560"/>
    </source>
</evidence>
<dbReference type="InterPro" id="IPR012419">
    <property type="entry name" value="Cas1_AcylTrans_dom"/>
</dbReference>
<evidence type="ECO:0000256" key="4">
    <source>
        <dbReference type="ARBA" id="ARBA00022692"/>
    </source>
</evidence>
<feature type="region of interest" description="Disordered" evidence="8">
    <location>
        <begin position="730"/>
        <end position="772"/>
    </location>
</feature>
<keyword evidence="5 9" id="KW-1133">Transmembrane helix</keyword>
<feature type="compositionally biased region" description="Low complexity" evidence="8">
    <location>
        <begin position="731"/>
        <end position="742"/>
    </location>
</feature>